<protein>
    <submittedName>
        <fullName evidence="4">Iron-sulfur cluster-binding protein</fullName>
    </submittedName>
</protein>
<dbReference type="InterPro" id="IPR042259">
    <property type="entry name" value="Raco-like_middle_sf"/>
</dbReference>
<dbReference type="InterPro" id="IPR041414">
    <property type="entry name" value="Raco-like_middle"/>
</dbReference>
<reference evidence="4" key="1">
    <citation type="submission" date="2018-06" db="EMBL/GenBank/DDBJ databases">
        <authorList>
            <person name="Zhirakovskaya E."/>
        </authorList>
    </citation>
    <scope>NUCLEOTIDE SEQUENCE</scope>
</reference>
<dbReference type="SUPFAM" id="SSF53067">
    <property type="entry name" value="Actin-like ATPase domain"/>
    <property type="match status" value="1"/>
</dbReference>
<dbReference type="Gene3D" id="3.30.420.480">
    <property type="entry name" value="Domain of unknown function (DUF4445)"/>
    <property type="match status" value="1"/>
</dbReference>
<dbReference type="InterPro" id="IPR040506">
    <property type="entry name" value="RACo_linker"/>
</dbReference>
<evidence type="ECO:0000259" key="3">
    <source>
        <dbReference type="Pfam" id="PF17651"/>
    </source>
</evidence>
<dbReference type="Pfam" id="PF14574">
    <property type="entry name" value="RACo_C_ter"/>
    <property type="match status" value="1"/>
</dbReference>
<name>A0A3B0TPQ8_9ZZZZ</name>
<evidence type="ECO:0000259" key="1">
    <source>
        <dbReference type="Pfam" id="PF14574"/>
    </source>
</evidence>
<dbReference type="InterPro" id="IPR027980">
    <property type="entry name" value="RACo_C"/>
</dbReference>
<dbReference type="SUPFAM" id="SSF54292">
    <property type="entry name" value="2Fe-2S ferredoxin-like"/>
    <property type="match status" value="1"/>
</dbReference>
<accession>A0A3B0TPQ8</accession>
<evidence type="ECO:0000313" key="4">
    <source>
        <dbReference type="EMBL" id="VAW19948.1"/>
    </source>
</evidence>
<evidence type="ECO:0000259" key="2">
    <source>
        <dbReference type="Pfam" id="PF17650"/>
    </source>
</evidence>
<feature type="domain" description="RACo-like middle region" evidence="3">
    <location>
        <begin position="180"/>
        <end position="336"/>
    </location>
</feature>
<dbReference type="Pfam" id="PF17650">
    <property type="entry name" value="RACo_linker"/>
    <property type="match status" value="1"/>
</dbReference>
<dbReference type="InterPro" id="IPR012675">
    <property type="entry name" value="Beta-grasp_dom_sf"/>
</dbReference>
<feature type="non-terminal residue" evidence="4">
    <location>
        <position position="1"/>
    </location>
</feature>
<dbReference type="InterPro" id="IPR052911">
    <property type="entry name" value="Corrinoid_activation_enz"/>
</dbReference>
<dbReference type="Gene3D" id="3.10.20.880">
    <property type="match status" value="1"/>
</dbReference>
<dbReference type="EMBL" id="UOEQ01000245">
    <property type="protein sequence ID" value="VAW19948.1"/>
    <property type="molecule type" value="Genomic_DNA"/>
</dbReference>
<feature type="domain" description="RACo linker region" evidence="2">
    <location>
        <begin position="96"/>
        <end position="177"/>
    </location>
</feature>
<dbReference type="Gene3D" id="3.10.20.30">
    <property type="match status" value="1"/>
</dbReference>
<dbReference type="Pfam" id="PF17651">
    <property type="entry name" value="Raco_middle"/>
    <property type="match status" value="1"/>
</dbReference>
<organism evidence="4">
    <name type="scientific">hydrothermal vent metagenome</name>
    <dbReference type="NCBI Taxonomy" id="652676"/>
    <lineage>
        <taxon>unclassified sequences</taxon>
        <taxon>metagenomes</taxon>
        <taxon>ecological metagenomes</taxon>
    </lineage>
</organism>
<sequence>VNIESVCGGRGICGRCQISVAEGKFAKFGLESSAQNLSPSGAIEKRYGELRTLNADRRLSCAAKIDGDLVIDVPAASIIAGQTIRKDGSTVGMVKNSAIRLCYVELEKPDLHTPVGDADRLANALAKDFFIKGLKIPFELLAKIQSTLVEADWKITLAVDLSGDRPELIAIYPDYCEKLFGLALDIGSTTVAAHLVDLMSGEILASSGRANPQIRFGEDLMSRVSYVMMNDGGQEILTKTIREAINELIDELLEKSGQDISHVLEAVFVANPVMQHLFLGLDPTPLGQAPFNPAVSSAVRACSHEVGIKLGDGGKIYFLPIIAGHVGADAAAVILSQRPSKEKNPVLLVDVGTNAEIILWDGKQIYAASSPTGPALEGAEISSGQRAAPGAIERIRIDHSSLTARYKVIGSELWSNEDGFEEATIVNGVTGLCGSAIVEVVGEMLLAGIISTSGIIRGPKTKEEETRLVANGRTFSYVIQNENPHLAITQNDVRAIQLAKSALYAGIKLLLEKADLNEISDIRLAGAFGSYIDPAHALLLGLVPDTDHQELKAIGNAAGQGALICLLDFSERRNIEQLVLQIEKIETALEPRFQTHFVNAMGIPNSVDAFVKTRKHFDMKEFEENTSASPKRRGGRRK</sequence>
<dbReference type="AlphaFoldDB" id="A0A3B0TPQ8"/>
<dbReference type="InterPro" id="IPR036010">
    <property type="entry name" value="2Fe-2S_ferredoxin-like_sf"/>
</dbReference>
<dbReference type="GO" id="GO:0051536">
    <property type="term" value="F:iron-sulfur cluster binding"/>
    <property type="evidence" value="ECO:0007669"/>
    <property type="project" value="InterPro"/>
</dbReference>
<dbReference type="InterPro" id="IPR043129">
    <property type="entry name" value="ATPase_NBD"/>
</dbReference>
<feature type="domain" description="RACo C-terminal" evidence="1">
    <location>
        <begin position="346"/>
        <end position="607"/>
    </location>
</feature>
<dbReference type="PANTHER" id="PTHR42895:SF1">
    <property type="entry name" value="IRON-SULFUR CLUSTER PROTEIN"/>
    <property type="match status" value="1"/>
</dbReference>
<proteinExistence type="predicted"/>
<gene>
    <name evidence="4" type="ORF">MNBD_ALPHA11-877</name>
</gene>
<dbReference type="PANTHER" id="PTHR42895">
    <property type="entry name" value="IRON-SULFUR CLUSTER-BINDING PROTEIN-RELATED"/>
    <property type="match status" value="1"/>
</dbReference>